<gene>
    <name evidence="3" type="ORF">G7Y89_g10245</name>
</gene>
<dbReference type="EMBL" id="JAAMPI010000892">
    <property type="protein sequence ID" value="KAF4627904.1"/>
    <property type="molecule type" value="Genomic_DNA"/>
</dbReference>
<organism evidence="3 4">
    <name type="scientific">Cudoniella acicularis</name>
    <dbReference type="NCBI Taxonomy" id="354080"/>
    <lineage>
        <taxon>Eukaryota</taxon>
        <taxon>Fungi</taxon>
        <taxon>Dikarya</taxon>
        <taxon>Ascomycota</taxon>
        <taxon>Pezizomycotina</taxon>
        <taxon>Leotiomycetes</taxon>
        <taxon>Helotiales</taxon>
        <taxon>Tricladiaceae</taxon>
        <taxon>Cudoniella</taxon>
    </lineage>
</organism>
<evidence type="ECO:0000259" key="2">
    <source>
        <dbReference type="Pfam" id="PF00135"/>
    </source>
</evidence>
<name>A0A8H4RD50_9HELO</name>
<dbReference type="AlphaFoldDB" id="A0A8H4RD50"/>
<dbReference type="InterPro" id="IPR029058">
    <property type="entry name" value="AB_hydrolase_fold"/>
</dbReference>
<sequence length="360" mass="38744">MKTSKTLISSLLALLSSIANASPAPKASKNLIVETTSGKITGFISHSYPDVTQFLSIPYAKCPTSDLRFAPPKRFASNNYFEATNTPYACPQFQPTSPPCKDEKLPVLVFLHGGGLQTRSSSIAYQPPPPWIQRTKSHIVVAVQYCLNIFGFPNSAGLNQSNLGLMDQRIGSEWVCDNIAALGGDLNKTVLWGQYYGAASTDAQNFAFLDGPIVNGFIQDSGSALVPFGEALVTEDLAHRNFTFVANALGCPMTAAEQLACSMPPLNFIGTPDEKIVFSNYTYRSLGLVVSTVETLVHMRSKRGMLCKISGCAKNTGNPEMFGWQEADSELMLMLGTPGGPAVKVINETIVDIPCKEAGL</sequence>
<dbReference type="PANTHER" id="PTHR11559">
    <property type="entry name" value="CARBOXYLESTERASE"/>
    <property type="match status" value="1"/>
</dbReference>
<evidence type="ECO:0000313" key="3">
    <source>
        <dbReference type="EMBL" id="KAF4627904.1"/>
    </source>
</evidence>
<feature type="chain" id="PRO_5034059830" description="Carboxylesterase type B domain-containing protein" evidence="1">
    <location>
        <begin position="22"/>
        <end position="360"/>
    </location>
</feature>
<reference evidence="3 4" key="1">
    <citation type="submission" date="2020-03" db="EMBL/GenBank/DDBJ databases">
        <title>Draft Genome Sequence of Cudoniella acicularis.</title>
        <authorList>
            <person name="Buettner E."/>
            <person name="Kellner H."/>
        </authorList>
    </citation>
    <scope>NUCLEOTIDE SEQUENCE [LARGE SCALE GENOMIC DNA]</scope>
    <source>
        <strain evidence="3 4">DSM 108380</strain>
    </source>
</reference>
<dbReference type="InterPro" id="IPR002018">
    <property type="entry name" value="CarbesteraseB"/>
</dbReference>
<evidence type="ECO:0000256" key="1">
    <source>
        <dbReference type="SAM" id="SignalP"/>
    </source>
</evidence>
<accession>A0A8H4RD50</accession>
<comment type="caution">
    <text evidence="3">The sequence shown here is derived from an EMBL/GenBank/DDBJ whole genome shotgun (WGS) entry which is preliminary data.</text>
</comment>
<feature type="signal peptide" evidence="1">
    <location>
        <begin position="1"/>
        <end position="21"/>
    </location>
</feature>
<dbReference type="SUPFAM" id="SSF53474">
    <property type="entry name" value="alpha/beta-Hydrolases"/>
    <property type="match status" value="1"/>
</dbReference>
<dbReference type="InterPro" id="IPR050309">
    <property type="entry name" value="Type-B_Carboxylest/Lipase"/>
</dbReference>
<proteinExistence type="predicted"/>
<feature type="domain" description="Carboxylesterase type B" evidence="2">
    <location>
        <begin position="94"/>
        <end position="259"/>
    </location>
</feature>
<dbReference type="Pfam" id="PF00135">
    <property type="entry name" value="COesterase"/>
    <property type="match status" value="1"/>
</dbReference>
<protein>
    <recommendedName>
        <fullName evidence="2">Carboxylesterase type B domain-containing protein</fullName>
    </recommendedName>
</protein>
<dbReference type="OrthoDB" id="408631at2759"/>
<evidence type="ECO:0000313" key="4">
    <source>
        <dbReference type="Proteomes" id="UP000566819"/>
    </source>
</evidence>
<keyword evidence="1" id="KW-0732">Signal</keyword>
<dbReference type="Proteomes" id="UP000566819">
    <property type="component" value="Unassembled WGS sequence"/>
</dbReference>
<dbReference type="Gene3D" id="3.40.50.1820">
    <property type="entry name" value="alpha/beta hydrolase"/>
    <property type="match status" value="1"/>
</dbReference>
<keyword evidence="4" id="KW-1185">Reference proteome</keyword>